<evidence type="ECO:0008006" key="8">
    <source>
        <dbReference type="Google" id="ProtNLM"/>
    </source>
</evidence>
<proteinExistence type="inferred from homology"/>
<dbReference type="Proteomes" id="UP000606115">
    <property type="component" value="Unassembled WGS sequence"/>
</dbReference>
<accession>A0ABQ2DR49</accession>
<sequence>MNPALKRAQLNREAILSASPARLLTMLYDRLLVDLNRAESAQLTGDFAVASENLVHAQAIIAELASSLNTDVWSGAKELQGIYTFVTQLLIDANIKRNPDLTRQAIVLMAPLRQTWHDAAAAPTTASTTGGEFLA</sequence>
<keyword evidence="3" id="KW-0963">Cytoplasm</keyword>
<evidence type="ECO:0000256" key="5">
    <source>
        <dbReference type="ARBA" id="ARBA00023186"/>
    </source>
</evidence>
<keyword evidence="4" id="KW-1005">Bacterial flagellum biogenesis</keyword>
<comment type="similarity">
    <text evidence="2">Belongs to the FliS family.</text>
</comment>
<evidence type="ECO:0000256" key="4">
    <source>
        <dbReference type="ARBA" id="ARBA00022795"/>
    </source>
</evidence>
<dbReference type="SUPFAM" id="SSF101116">
    <property type="entry name" value="Flagellar export chaperone FliS"/>
    <property type="match status" value="1"/>
</dbReference>
<keyword evidence="7" id="KW-1185">Reference proteome</keyword>
<evidence type="ECO:0000313" key="6">
    <source>
        <dbReference type="EMBL" id="GGJ69382.1"/>
    </source>
</evidence>
<name>A0ABQ2DR49_9MICC</name>
<evidence type="ECO:0000313" key="7">
    <source>
        <dbReference type="Proteomes" id="UP000606115"/>
    </source>
</evidence>
<dbReference type="EMBL" id="BMKX01000009">
    <property type="protein sequence ID" value="GGJ69382.1"/>
    <property type="molecule type" value="Genomic_DNA"/>
</dbReference>
<dbReference type="PANTHER" id="PTHR34773">
    <property type="entry name" value="FLAGELLAR SECRETION CHAPERONE FLIS"/>
    <property type="match status" value="1"/>
</dbReference>
<evidence type="ECO:0000256" key="3">
    <source>
        <dbReference type="ARBA" id="ARBA00022490"/>
    </source>
</evidence>
<dbReference type="PANTHER" id="PTHR34773:SF1">
    <property type="entry name" value="FLAGELLAR SECRETION CHAPERONE FLIS"/>
    <property type="match status" value="1"/>
</dbReference>
<dbReference type="InterPro" id="IPR003713">
    <property type="entry name" value="FliS"/>
</dbReference>
<evidence type="ECO:0000256" key="1">
    <source>
        <dbReference type="ARBA" id="ARBA00004514"/>
    </source>
</evidence>
<comment type="caution">
    <text evidence="6">The sequence shown here is derived from an EMBL/GenBank/DDBJ whole genome shotgun (WGS) entry which is preliminary data.</text>
</comment>
<keyword evidence="5" id="KW-0143">Chaperone</keyword>
<evidence type="ECO:0000256" key="2">
    <source>
        <dbReference type="ARBA" id="ARBA00008787"/>
    </source>
</evidence>
<organism evidence="6 7">
    <name type="scientific">Glutamicibacter ardleyensis</name>
    <dbReference type="NCBI Taxonomy" id="225894"/>
    <lineage>
        <taxon>Bacteria</taxon>
        <taxon>Bacillati</taxon>
        <taxon>Actinomycetota</taxon>
        <taxon>Actinomycetes</taxon>
        <taxon>Micrococcales</taxon>
        <taxon>Micrococcaceae</taxon>
        <taxon>Glutamicibacter</taxon>
    </lineage>
</organism>
<dbReference type="InterPro" id="IPR036584">
    <property type="entry name" value="FliS_sf"/>
</dbReference>
<gene>
    <name evidence="6" type="ORF">GCM10007173_30110</name>
</gene>
<reference evidence="7" key="1">
    <citation type="journal article" date="2019" name="Int. J. Syst. Evol. Microbiol.">
        <title>The Global Catalogue of Microorganisms (GCM) 10K type strain sequencing project: providing services to taxonomists for standard genome sequencing and annotation.</title>
        <authorList>
            <consortium name="The Broad Institute Genomics Platform"/>
            <consortium name="The Broad Institute Genome Sequencing Center for Infectious Disease"/>
            <person name="Wu L."/>
            <person name="Ma J."/>
        </authorList>
    </citation>
    <scope>NUCLEOTIDE SEQUENCE [LARGE SCALE GENOMIC DNA]</scope>
    <source>
        <strain evidence="7">CGMCC 1.3685</strain>
    </source>
</reference>
<dbReference type="Gene3D" id="1.20.120.340">
    <property type="entry name" value="Flagellar protein FliS"/>
    <property type="match status" value="1"/>
</dbReference>
<dbReference type="CDD" id="cd16098">
    <property type="entry name" value="FliS"/>
    <property type="match status" value="1"/>
</dbReference>
<protein>
    <recommendedName>
        <fullName evidence="8">Flagellar secretion chaperone FliS</fullName>
    </recommendedName>
</protein>
<comment type="subcellular location">
    <subcellularLocation>
        <location evidence="1">Cytoplasm</location>
        <location evidence="1">Cytosol</location>
    </subcellularLocation>
</comment>
<dbReference type="Pfam" id="PF02561">
    <property type="entry name" value="FliS"/>
    <property type="match status" value="1"/>
</dbReference>